<dbReference type="SUPFAM" id="SSF49303">
    <property type="entry name" value="beta-Galactosidase/glucuronidase domain"/>
    <property type="match status" value="1"/>
</dbReference>
<accession>A0A9W9G7X9</accession>
<name>A0A9W9G7X9_9EURO</name>
<evidence type="ECO:0000256" key="7">
    <source>
        <dbReference type="ARBA" id="ARBA00022525"/>
    </source>
</evidence>
<comment type="caution">
    <text evidence="13">The sequence shown here is derived from an EMBL/GenBank/DDBJ whole genome shotgun (WGS) entry which is preliminary data.</text>
</comment>
<comment type="similarity">
    <text evidence="3">Belongs to the glycosyl hydrolase 2 family. Beta-mannosidase A subfamily.</text>
</comment>
<evidence type="ECO:0000256" key="1">
    <source>
        <dbReference type="ARBA" id="ARBA00000829"/>
    </source>
</evidence>
<evidence type="ECO:0000256" key="11">
    <source>
        <dbReference type="SAM" id="SignalP"/>
    </source>
</evidence>
<keyword evidence="14" id="KW-1185">Reference proteome</keyword>
<evidence type="ECO:0000256" key="3">
    <source>
        <dbReference type="ARBA" id="ARBA00007483"/>
    </source>
</evidence>
<dbReference type="InterPro" id="IPR013783">
    <property type="entry name" value="Ig-like_fold"/>
</dbReference>
<dbReference type="Pfam" id="PF22666">
    <property type="entry name" value="Glyco_hydro_2_N2"/>
    <property type="match status" value="1"/>
</dbReference>
<dbReference type="PANTHER" id="PTHR43730:SF5">
    <property type="entry name" value="BETA-MANNOSIDASE A"/>
    <property type="match status" value="1"/>
</dbReference>
<evidence type="ECO:0000313" key="14">
    <source>
        <dbReference type="Proteomes" id="UP001149165"/>
    </source>
</evidence>
<reference evidence="13" key="1">
    <citation type="submission" date="2022-11" db="EMBL/GenBank/DDBJ databases">
        <authorList>
            <person name="Petersen C."/>
        </authorList>
    </citation>
    <scope>NUCLEOTIDE SEQUENCE</scope>
    <source>
        <strain evidence="13">IBT 30069</strain>
    </source>
</reference>
<evidence type="ECO:0000313" key="13">
    <source>
        <dbReference type="EMBL" id="KAJ5113629.1"/>
    </source>
</evidence>
<dbReference type="Gene3D" id="2.60.40.10">
    <property type="entry name" value="Immunoglobulins"/>
    <property type="match status" value="1"/>
</dbReference>
<keyword evidence="7" id="KW-0964">Secreted</keyword>
<comment type="subcellular location">
    <subcellularLocation>
        <location evidence="2">Secreted</location>
    </subcellularLocation>
</comment>
<comment type="subunit">
    <text evidence="4">Homodimer.</text>
</comment>
<dbReference type="Proteomes" id="UP001149165">
    <property type="component" value="Unassembled WGS sequence"/>
</dbReference>
<dbReference type="InterPro" id="IPR054593">
    <property type="entry name" value="Beta-mannosidase-like_N2"/>
</dbReference>
<evidence type="ECO:0000256" key="6">
    <source>
        <dbReference type="ARBA" id="ARBA00021795"/>
    </source>
</evidence>
<dbReference type="EMBL" id="JAPQKH010000002">
    <property type="protein sequence ID" value="KAJ5113629.1"/>
    <property type="molecule type" value="Genomic_DNA"/>
</dbReference>
<keyword evidence="9" id="KW-0326">Glycosidase</keyword>
<evidence type="ECO:0000256" key="5">
    <source>
        <dbReference type="ARBA" id="ARBA00012754"/>
    </source>
</evidence>
<gene>
    <name evidence="13" type="ORF">N7456_002163</name>
</gene>
<dbReference type="GO" id="GO:0005576">
    <property type="term" value="C:extracellular region"/>
    <property type="evidence" value="ECO:0007669"/>
    <property type="project" value="UniProtKB-SubCell"/>
</dbReference>
<dbReference type="InterPro" id="IPR036156">
    <property type="entry name" value="Beta-gal/glucu_dom_sf"/>
</dbReference>
<dbReference type="Gene3D" id="3.20.20.80">
    <property type="entry name" value="Glycosidases"/>
    <property type="match status" value="1"/>
</dbReference>
<keyword evidence="8 13" id="KW-0378">Hydrolase</keyword>
<evidence type="ECO:0000259" key="12">
    <source>
        <dbReference type="Pfam" id="PF22666"/>
    </source>
</evidence>
<evidence type="ECO:0000256" key="9">
    <source>
        <dbReference type="ARBA" id="ARBA00023295"/>
    </source>
</evidence>
<proteinExistence type="inferred from homology"/>
<dbReference type="AlphaFoldDB" id="A0A9W9G7X9"/>
<feature type="chain" id="PRO_5040779736" description="Beta-mannosidase A" evidence="11">
    <location>
        <begin position="19"/>
        <end position="670"/>
    </location>
</feature>
<comment type="catalytic activity">
    <reaction evidence="1">
        <text>Hydrolysis of terminal, non-reducing beta-D-mannose residues in beta-D-mannosides.</text>
        <dbReference type="EC" id="3.2.1.25"/>
    </reaction>
</comment>
<organism evidence="13 14">
    <name type="scientific">Penicillium angulare</name>
    <dbReference type="NCBI Taxonomy" id="116970"/>
    <lineage>
        <taxon>Eukaryota</taxon>
        <taxon>Fungi</taxon>
        <taxon>Dikarya</taxon>
        <taxon>Ascomycota</taxon>
        <taxon>Pezizomycotina</taxon>
        <taxon>Eurotiomycetes</taxon>
        <taxon>Eurotiomycetidae</taxon>
        <taxon>Eurotiales</taxon>
        <taxon>Aspergillaceae</taxon>
        <taxon>Penicillium</taxon>
    </lineage>
</organism>
<feature type="signal peptide" evidence="11">
    <location>
        <begin position="1"/>
        <end position="18"/>
    </location>
</feature>
<evidence type="ECO:0000256" key="4">
    <source>
        <dbReference type="ARBA" id="ARBA00011738"/>
    </source>
</evidence>
<dbReference type="EC" id="3.2.1.25" evidence="5"/>
<evidence type="ECO:0000256" key="10">
    <source>
        <dbReference type="ARBA" id="ARBA00031061"/>
    </source>
</evidence>
<dbReference type="SUPFAM" id="SSF51445">
    <property type="entry name" value="(Trans)glycosidases"/>
    <property type="match status" value="1"/>
</dbReference>
<dbReference type="GO" id="GO:0005975">
    <property type="term" value="P:carbohydrate metabolic process"/>
    <property type="evidence" value="ECO:0007669"/>
    <property type="project" value="InterPro"/>
</dbReference>
<dbReference type="GO" id="GO:0004567">
    <property type="term" value="F:beta-mannosidase activity"/>
    <property type="evidence" value="ECO:0007669"/>
    <property type="project" value="UniProtKB-EC"/>
</dbReference>
<keyword evidence="11" id="KW-0732">Signal</keyword>
<protein>
    <recommendedName>
        <fullName evidence="6">Beta-mannosidase A</fullName>
        <ecNumber evidence="5">3.2.1.25</ecNumber>
    </recommendedName>
    <alternativeName>
        <fullName evidence="10">Mannanase A</fullName>
    </alternativeName>
</protein>
<dbReference type="InterPro" id="IPR008979">
    <property type="entry name" value="Galactose-bd-like_sf"/>
</dbReference>
<dbReference type="SUPFAM" id="SSF49785">
    <property type="entry name" value="Galactose-binding domain-like"/>
    <property type="match status" value="1"/>
</dbReference>
<dbReference type="Gene3D" id="2.60.120.260">
    <property type="entry name" value="Galactose-binding domain-like"/>
    <property type="match status" value="1"/>
</dbReference>
<dbReference type="PANTHER" id="PTHR43730">
    <property type="entry name" value="BETA-MANNOSIDASE"/>
    <property type="match status" value="1"/>
</dbReference>
<dbReference type="InterPro" id="IPR050887">
    <property type="entry name" value="Beta-mannosidase_GH2"/>
</dbReference>
<feature type="domain" description="Beta-mannosidase-like galactose-binding" evidence="12">
    <location>
        <begin position="37"/>
        <end position="213"/>
    </location>
</feature>
<sequence length="670" mass="76920">MASLPWAVVLGFALSVAGEFPMSSSGGSVLNLGGETWKATSSNRSIHIPATVPGMIQTDLFQAGVIDDPYYSNNFNYTRWISDDSWVYSREIPPASAEGKKWSDFKKVYLVFDGLDTAAHIRINGEEVGFANNQFRQWTFDVSDKMGDSINLDIEFESAIKYALDVFESIGASYTVFTNYFWEYPEGREYIRKIQSDFGWDWGPHFSPSGIYRDAYLVGLDDGIYITNTFIDIFKDGQRPNTIPEQTSPWNVNISMDYLSAGSFSDVTIKSKVAGYAHETTVNATPSPGHGTVNVMFNMSDSQVERWWPHELGNPKLYDLDVELQTGKVENGNSPAIHFQKRVGFRTIVLNLEPYSDRYGSNFHFEVNGKPFNAKGSNMVPVDAFESRIDDEWYKRLLKSCVASNFNLLRLWASGNYYRDSFYELADELGIFLWSELQFSDNYYPTTPDFLENVRQEVLYQVRRLNRHPSMAVWTGGNELEGYNLDMLAYNETWGQDFFKNYTKLIDTIWPEVYKNTRSVSWLQASDSHGYSYYNPDTGTWLNRYGDVTRDYPSPYFGPAELYNLDTDQAFNHSKLPASRFMVEFGMWSYDSLESYQTVLPDSEIHPKSPIIIQRCYDDGPDTVNILDNAVATYYAYPNRSDSLVQFDQMSWTTQIYQAEHIKNQIESYR</sequence>
<reference evidence="13" key="2">
    <citation type="journal article" date="2023" name="IMA Fungus">
        <title>Comparative genomic study of the Penicillium genus elucidates a diverse pangenome and 15 lateral gene transfer events.</title>
        <authorList>
            <person name="Petersen C."/>
            <person name="Sorensen T."/>
            <person name="Nielsen M.R."/>
            <person name="Sondergaard T.E."/>
            <person name="Sorensen J.L."/>
            <person name="Fitzpatrick D.A."/>
            <person name="Frisvad J.C."/>
            <person name="Nielsen K.L."/>
        </authorList>
    </citation>
    <scope>NUCLEOTIDE SEQUENCE</scope>
    <source>
        <strain evidence="13">IBT 30069</strain>
    </source>
</reference>
<dbReference type="GO" id="GO:0006516">
    <property type="term" value="P:glycoprotein catabolic process"/>
    <property type="evidence" value="ECO:0007669"/>
    <property type="project" value="TreeGrafter"/>
</dbReference>
<dbReference type="InterPro" id="IPR017853">
    <property type="entry name" value="GH"/>
</dbReference>
<evidence type="ECO:0000256" key="2">
    <source>
        <dbReference type="ARBA" id="ARBA00004613"/>
    </source>
</evidence>
<dbReference type="OrthoDB" id="408320at2759"/>
<evidence type="ECO:0000256" key="8">
    <source>
        <dbReference type="ARBA" id="ARBA00022801"/>
    </source>
</evidence>